<evidence type="ECO:0008006" key="4">
    <source>
        <dbReference type="Google" id="ProtNLM"/>
    </source>
</evidence>
<dbReference type="InterPro" id="IPR017853">
    <property type="entry name" value="GH"/>
</dbReference>
<dbReference type="AlphaFoldDB" id="A0A2M6XCV4"/>
<feature type="transmembrane region" description="Helical" evidence="1">
    <location>
        <begin position="6"/>
        <end position="25"/>
    </location>
</feature>
<accession>A0A2M6XCV4</accession>
<dbReference type="Gene3D" id="3.20.20.80">
    <property type="entry name" value="Glycosidases"/>
    <property type="match status" value="1"/>
</dbReference>
<evidence type="ECO:0000313" key="2">
    <source>
        <dbReference type="EMBL" id="PIU03505.1"/>
    </source>
</evidence>
<name>A0A2M6XCV4_9BACT</name>
<organism evidence="2 3">
    <name type="scientific">Candidatus Shapirobacteria bacterium CG08_land_8_20_14_0_20_39_18</name>
    <dbReference type="NCBI Taxonomy" id="1974883"/>
    <lineage>
        <taxon>Bacteria</taxon>
        <taxon>Candidatus Shapironibacteriota</taxon>
    </lineage>
</organism>
<dbReference type="EMBL" id="PEYO01000017">
    <property type="protein sequence ID" value="PIU03505.1"/>
    <property type="molecule type" value="Genomic_DNA"/>
</dbReference>
<keyword evidence="1" id="KW-0472">Membrane</keyword>
<protein>
    <recommendedName>
        <fullName evidence="4">Glycoside hydrolase family 5 domain-containing protein</fullName>
    </recommendedName>
</protein>
<dbReference type="Proteomes" id="UP000228996">
    <property type="component" value="Unassembled WGS sequence"/>
</dbReference>
<feature type="non-terminal residue" evidence="2">
    <location>
        <position position="253"/>
    </location>
</feature>
<gene>
    <name evidence="2" type="ORF">COT44_03630</name>
</gene>
<dbReference type="SUPFAM" id="SSF51445">
    <property type="entry name" value="(Trans)glycosidases"/>
    <property type="match status" value="1"/>
</dbReference>
<evidence type="ECO:0000256" key="1">
    <source>
        <dbReference type="SAM" id="Phobius"/>
    </source>
</evidence>
<keyword evidence="1" id="KW-1133">Transmembrane helix</keyword>
<evidence type="ECO:0000313" key="3">
    <source>
        <dbReference type="Proteomes" id="UP000228996"/>
    </source>
</evidence>
<proteinExistence type="predicted"/>
<sequence length="253" mass="29782">MNKKYLILTFIFIILAVLIGDYFFLSKFFREPFSKSNCPFKTYNGAAWTNSHVDPVEFKEIGADIVEVVVWPQILDDETILVSSESYSGGSKYSLEQIKADSEKTEETIRARIRQLKQNNLKVYLVVYPEWLYMHEKNYLLKDPEAYEKRTREIAIEWAKIAEEEKVDIFSPLNEPFLHIGYEKTFAWYKNILPELRQVYHGLLAPRGLQAYHFEPGLGLIERADTQFDFSGWDLVAFDIFGRNTRNFDEFRK</sequence>
<reference evidence="3" key="1">
    <citation type="submission" date="2017-09" db="EMBL/GenBank/DDBJ databases">
        <title>Depth-based differentiation of microbial function through sediment-hosted aquifers and enrichment of novel symbionts in the deep terrestrial subsurface.</title>
        <authorList>
            <person name="Probst A.J."/>
            <person name="Ladd B."/>
            <person name="Jarett J.K."/>
            <person name="Geller-Mcgrath D.E."/>
            <person name="Sieber C.M.K."/>
            <person name="Emerson J.B."/>
            <person name="Anantharaman K."/>
            <person name="Thomas B.C."/>
            <person name="Malmstrom R."/>
            <person name="Stieglmeier M."/>
            <person name="Klingl A."/>
            <person name="Woyke T."/>
            <person name="Ryan C.M."/>
            <person name="Banfield J.F."/>
        </authorList>
    </citation>
    <scope>NUCLEOTIDE SEQUENCE [LARGE SCALE GENOMIC DNA]</scope>
</reference>
<keyword evidence="1" id="KW-0812">Transmembrane</keyword>
<comment type="caution">
    <text evidence="2">The sequence shown here is derived from an EMBL/GenBank/DDBJ whole genome shotgun (WGS) entry which is preliminary data.</text>
</comment>